<comment type="caution">
    <text evidence="2">The sequence shown here is derived from an EMBL/GenBank/DDBJ whole genome shotgun (WGS) entry which is preliminary data.</text>
</comment>
<dbReference type="OrthoDB" id="4951847at2759"/>
<dbReference type="InterPro" id="IPR012337">
    <property type="entry name" value="RNaseH-like_sf"/>
</dbReference>
<dbReference type="Proteomes" id="UP001107558">
    <property type="component" value="Chromosome 3"/>
</dbReference>
<proteinExistence type="predicted"/>
<evidence type="ECO:0000313" key="2">
    <source>
        <dbReference type="EMBL" id="KAG5672488.1"/>
    </source>
</evidence>
<accession>A0A9J6BS08</accession>
<dbReference type="EMBL" id="JADBJN010000003">
    <property type="protein sequence ID" value="KAG5672488.1"/>
    <property type="molecule type" value="Genomic_DNA"/>
</dbReference>
<protein>
    <recommendedName>
        <fullName evidence="1">HAT C-terminal dimerisation domain-containing protein</fullName>
    </recommendedName>
</protein>
<dbReference type="AlphaFoldDB" id="A0A9J6BS08"/>
<dbReference type="InterPro" id="IPR008906">
    <property type="entry name" value="HATC_C_dom"/>
</dbReference>
<organism evidence="2 3">
    <name type="scientific">Polypedilum vanderplanki</name>
    <name type="common">Sleeping chironomid midge</name>
    <dbReference type="NCBI Taxonomy" id="319348"/>
    <lineage>
        <taxon>Eukaryota</taxon>
        <taxon>Metazoa</taxon>
        <taxon>Ecdysozoa</taxon>
        <taxon>Arthropoda</taxon>
        <taxon>Hexapoda</taxon>
        <taxon>Insecta</taxon>
        <taxon>Pterygota</taxon>
        <taxon>Neoptera</taxon>
        <taxon>Endopterygota</taxon>
        <taxon>Diptera</taxon>
        <taxon>Nematocera</taxon>
        <taxon>Chironomoidea</taxon>
        <taxon>Chironomidae</taxon>
        <taxon>Chironominae</taxon>
        <taxon>Polypedilum</taxon>
        <taxon>Polypedilum</taxon>
    </lineage>
</organism>
<gene>
    <name evidence="2" type="ORF">PVAND_002614</name>
</gene>
<reference evidence="2" key="1">
    <citation type="submission" date="2021-03" db="EMBL/GenBank/DDBJ databases">
        <title>Chromosome level genome of the anhydrobiotic midge Polypedilum vanderplanki.</title>
        <authorList>
            <person name="Yoshida Y."/>
            <person name="Kikawada T."/>
            <person name="Gusev O."/>
        </authorList>
    </citation>
    <scope>NUCLEOTIDE SEQUENCE</scope>
    <source>
        <strain evidence="2">NIAS01</strain>
        <tissue evidence="2">Whole body or cell culture</tissue>
    </source>
</reference>
<name>A0A9J6BS08_POLVA</name>
<dbReference type="SUPFAM" id="SSF53098">
    <property type="entry name" value="Ribonuclease H-like"/>
    <property type="match status" value="1"/>
</dbReference>
<evidence type="ECO:0000259" key="1">
    <source>
        <dbReference type="Pfam" id="PF05699"/>
    </source>
</evidence>
<sequence length="135" mass="15559">MGLAFLLTPKHAADGFYFEENKLDFIAAAYDQAIKVNPEIADNVHLQMIEFTGEMATLTQKRKDTLFKMSAKNYWNIIGREKYPALAQIAKPITEMICTSAAAERTWSTFGFIHSRLRNRLTNERVKKLVFFIHK</sequence>
<dbReference type="GO" id="GO:0046983">
    <property type="term" value="F:protein dimerization activity"/>
    <property type="evidence" value="ECO:0007669"/>
    <property type="project" value="InterPro"/>
</dbReference>
<keyword evidence="3" id="KW-1185">Reference proteome</keyword>
<evidence type="ECO:0000313" key="3">
    <source>
        <dbReference type="Proteomes" id="UP001107558"/>
    </source>
</evidence>
<dbReference type="Pfam" id="PF05699">
    <property type="entry name" value="Dimer_Tnp_hAT"/>
    <property type="match status" value="1"/>
</dbReference>
<feature type="domain" description="HAT C-terminal dimerisation" evidence="1">
    <location>
        <begin position="69"/>
        <end position="131"/>
    </location>
</feature>